<name>A0A0D7A5L7_9AGAR</name>
<sequence>MSQRSHFKRIAEETLAAIERRSYEANGVKHSLKVQLEQSIRRTRYYAPDSLLCSWRSPLSRKDGVPACSLSVCEMSTLEGVRLLDSQMLEPVGVLNFASAKKPGGGFLTGALAQEESIARSSTLYPTLMIPQSQQYYMLHHKDPKGGYYSHAMIYSPNVVVCRTDDGMWSPPIEIAVVTSPAVNAGGVRSRQGGSTPALESGIASVMRERMGRVLYLFEQQGRKHLVLGSFGTGVFQNDVGTVAGLWADLLMGPNARFSNSFSTVLFAILGHASVAKFNEVFDARKAELESPMHELPVA</sequence>
<evidence type="ECO:0000313" key="3">
    <source>
        <dbReference type="Proteomes" id="UP000054144"/>
    </source>
</evidence>
<dbReference type="OrthoDB" id="9985428at2759"/>
<dbReference type="PIRSF" id="PIRSF014899">
    <property type="entry name" value="UCP014899"/>
    <property type="match status" value="1"/>
</dbReference>
<reference evidence="2 3" key="1">
    <citation type="journal article" date="2015" name="Fungal Genet. Biol.">
        <title>Evolution of novel wood decay mechanisms in Agaricales revealed by the genome sequences of Fistulina hepatica and Cylindrobasidium torrendii.</title>
        <authorList>
            <person name="Floudas D."/>
            <person name="Held B.W."/>
            <person name="Riley R."/>
            <person name="Nagy L.G."/>
            <person name="Koehler G."/>
            <person name="Ransdell A.S."/>
            <person name="Younus H."/>
            <person name="Chow J."/>
            <person name="Chiniquy J."/>
            <person name="Lipzen A."/>
            <person name="Tritt A."/>
            <person name="Sun H."/>
            <person name="Haridas S."/>
            <person name="LaButti K."/>
            <person name="Ohm R.A."/>
            <person name="Kues U."/>
            <person name="Blanchette R.A."/>
            <person name="Grigoriev I.V."/>
            <person name="Minto R.E."/>
            <person name="Hibbett D.S."/>
        </authorList>
    </citation>
    <scope>NUCLEOTIDE SEQUENCE [LARGE SCALE GENOMIC DNA]</scope>
    <source>
        <strain evidence="2 3">ATCC 64428</strain>
    </source>
</reference>
<dbReference type="EMBL" id="KN882043">
    <property type="protein sequence ID" value="KIY46010.1"/>
    <property type="molecule type" value="Genomic_DNA"/>
</dbReference>
<dbReference type="Proteomes" id="UP000054144">
    <property type="component" value="Unassembled WGS sequence"/>
</dbReference>
<dbReference type="PANTHER" id="PTHR35596:SF1">
    <property type="entry name" value="MICROBIAL-TYPE PARG CATALYTIC DOMAIN-CONTAINING PROTEIN"/>
    <property type="match status" value="1"/>
</dbReference>
<gene>
    <name evidence="2" type="ORF">FISHEDRAFT_47811</name>
</gene>
<dbReference type="AlphaFoldDB" id="A0A0D7A5L7"/>
<dbReference type="NCBIfam" id="TIGR02452">
    <property type="entry name" value="TIGR02452 family protein"/>
    <property type="match status" value="1"/>
</dbReference>
<evidence type="ECO:0000259" key="1">
    <source>
        <dbReference type="Pfam" id="PF10021"/>
    </source>
</evidence>
<organism evidence="2 3">
    <name type="scientific">Fistulina hepatica ATCC 64428</name>
    <dbReference type="NCBI Taxonomy" id="1128425"/>
    <lineage>
        <taxon>Eukaryota</taxon>
        <taxon>Fungi</taxon>
        <taxon>Dikarya</taxon>
        <taxon>Basidiomycota</taxon>
        <taxon>Agaricomycotina</taxon>
        <taxon>Agaricomycetes</taxon>
        <taxon>Agaricomycetidae</taxon>
        <taxon>Agaricales</taxon>
        <taxon>Fistulinaceae</taxon>
        <taxon>Fistulina</taxon>
    </lineage>
</organism>
<dbReference type="Pfam" id="PF10021">
    <property type="entry name" value="PARG_cat_microb"/>
    <property type="match status" value="1"/>
</dbReference>
<keyword evidence="3" id="KW-1185">Reference proteome</keyword>
<dbReference type="PANTHER" id="PTHR35596">
    <property type="entry name" value="DUF2263 DOMAIN-CONTAINING PROTEIN"/>
    <property type="match status" value="1"/>
</dbReference>
<evidence type="ECO:0000313" key="2">
    <source>
        <dbReference type="EMBL" id="KIY46010.1"/>
    </source>
</evidence>
<dbReference type="InterPro" id="IPR019261">
    <property type="entry name" value="PARG_cat_microbial"/>
</dbReference>
<accession>A0A0D7A5L7</accession>
<protein>
    <recommendedName>
        <fullName evidence="1">Microbial-type PARG catalytic domain-containing protein</fullName>
    </recommendedName>
</protein>
<dbReference type="InterPro" id="IPR043472">
    <property type="entry name" value="Macro_dom-like"/>
</dbReference>
<feature type="domain" description="Microbial-type PARG catalytic" evidence="1">
    <location>
        <begin position="11"/>
        <end position="163"/>
    </location>
</feature>
<dbReference type="InterPro" id="IPR012664">
    <property type="entry name" value="CHP02452"/>
</dbReference>
<proteinExistence type="predicted"/>
<dbReference type="Gene3D" id="3.40.220.10">
    <property type="entry name" value="Leucine Aminopeptidase, subunit E, domain 1"/>
    <property type="match status" value="1"/>
</dbReference>